<evidence type="ECO:0000313" key="3">
    <source>
        <dbReference type="Proteomes" id="UP001500187"/>
    </source>
</evidence>
<evidence type="ECO:0000256" key="1">
    <source>
        <dbReference type="SAM" id="Phobius"/>
    </source>
</evidence>
<dbReference type="Proteomes" id="UP001500187">
    <property type="component" value="Unassembled WGS sequence"/>
</dbReference>
<keyword evidence="1" id="KW-1133">Transmembrane helix</keyword>
<comment type="caution">
    <text evidence="2">The sequence shown here is derived from an EMBL/GenBank/DDBJ whole genome shotgun (WGS) entry which is preliminary data.</text>
</comment>
<keyword evidence="1" id="KW-0812">Transmembrane</keyword>
<keyword evidence="1" id="KW-0472">Membrane</keyword>
<proteinExistence type="predicted"/>
<feature type="transmembrane region" description="Helical" evidence="1">
    <location>
        <begin position="26"/>
        <end position="45"/>
    </location>
</feature>
<gene>
    <name evidence="2" type="ORF">GCM10023352_17670</name>
</gene>
<feature type="transmembrane region" description="Helical" evidence="1">
    <location>
        <begin position="89"/>
        <end position="109"/>
    </location>
</feature>
<feature type="transmembrane region" description="Helical" evidence="1">
    <location>
        <begin position="146"/>
        <end position="166"/>
    </location>
</feature>
<protein>
    <submittedName>
        <fullName evidence="2">Uncharacterized protein</fullName>
    </submittedName>
</protein>
<name>A0ABP9BP03_9MICC</name>
<keyword evidence="3" id="KW-1185">Reference proteome</keyword>
<reference evidence="3" key="1">
    <citation type="journal article" date="2019" name="Int. J. Syst. Evol. Microbiol.">
        <title>The Global Catalogue of Microorganisms (GCM) 10K type strain sequencing project: providing services to taxonomists for standard genome sequencing and annotation.</title>
        <authorList>
            <consortium name="The Broad Institute Genomics Platform"/>
            <consortium name="The Broad Institute Genome Sequencing Center for Infectious Disease"/>
            <person name="Wu L."/>
            <person name="Ma J."/>
        </authorList>
    </citation>
    <scope>NUCLEOTIDE SEQUENCE [LARGE SCALE GENOMIC DNA]</scope>
    <source>
        <strain evidence="3">JCM 18541</strain>
    </source>
</reference>
<dbReference type="EMBL" id="BAABKP010000004">
    <property type="protein sequence ID" value="GAA4798399.1"/>
    <property type="molecule type" value="Genomic_DNA"/>
</dbReference>
<sequence>MWPPCWPPAHWFPVAGVAPSENRRTLLRGLGWGLVLSVGLGAVLIAPNLPVQWALVALVVGLPFAYLGVRRVLPAGTLTARRGLPANVVFAAAMSMAFFTADLFIPLALTSVRGISATLAVILTTVPVPVGTGLAGALVATMGATAAGLSGVLVVAGAGVVLALLASTRFAETHPPLTPPER</sequence>
<feature type="transmembrane region" description="Helical" evidence="1">
    <location>
        <begin position="51"/>
        <end position="69"/>
    </location>
</feature>
<feature type="transmembrane region" description="Helical" evidence="1">
    <location>
        <begin position="115"/>
        <end position="139"/>
    </location>
</feature>
<evidence type="ECO:0000313" key="2">
    <source>
        <dbReference type="EMBL" id="GAA4798399.1"/>
    </source>
</evidence>
<accession>A0ABP9BP03</accession>
<organism evidence="2 3">
    <name type="scientific">Rothia endophytica</name>
    <dbReference type="NCBI Taxonomy" id="1324766"/>
    <lineage>
        <taxon>Bacteria</taxon>
        <taxon>Bacillati</taxon>
        <taxon>Actinomycetota</taxon>
        <taxon>Actinomycetes</taxon>
        <taxon>Micrococcales</taxon>
        <taxon>Micrococcaceae</taxon>
        <taxon>Rothia</taxon>
    </lineage>
</organism>